<comment type="caution">
    <text evidence="2">The sequence shown here is derived from an EMBL/GenBank/DDBJ whole genome shotgun (WGS) entry which is preliminary data.</text>
</comment>
<feature type="region of interest" description="Disordered" evidence="1">
    <location>
        <begin position="215"/>
        <end position="249"/>
    </location>
</feature>
<dbReference type="EMBL" id="BPLQ01001219">
    <property type="protein sequence ID" value="GIX79734.1"/>
    <property type="molecule type" value="Genomic_DNA"/>
</dbReference>
<gene>
    <name evidence="2" type="ORF">CDAR_53211</name>
</gene>
<organism evidence="2 3">
    <name type="scientific">Caerostris darwini</name>
    <dbReference type="NCBI Taxonomy" id="1538125"/>
    <lineage>
        <taxon>Eukaryota</taxon>
        <taxon>Metazoa</taxon>
        <taxon>Ecdysozoa</taxon>
        <taxon>Arthropoda</taxon>
        <taxon>Chelicerata</taxon>
        <taxon>Arachnida</taxon>
        <taxon>Araneae</taxon>
        <taxon>Araneomorphae</taxon>
        <taxon>Entelegynae</taxon>
        <taxon>Araneoidea</taxon>
        <taxon>Araneidae</taxon>
        <taxon>Caerostris</taxon>
    </lineage>
</organism>
<name>A0AAV4N4V1_9ARAC</name>
<dbReference type="Proteomes" id="UP001054837">
    <property type="component" value="Unassembled WGS sequence"/>
</dbReference>
<protein>
    <submittedName>
        <fullName evidence="2">Uncharacterized protein</fullName>
    </submittedName>
</protein>
<evidence type="ECO:0000256" key="1">
    <source>
        <dbReference type="SAM" id="MobiDB-lite"/>
    </source>
</evidence>
<accession>A0AAV4N4V1</accession>
<evidence type="ECO:0000313" key="3">
    <source>
        <dbReference type="Proteomes" id="UP001054837"/>
    </source>
</evidence>
<proteinExistence type="predicted"/>
<dbReference type="AlphaFoldDB" id="A0AAV4N4V1"/>
<keyword evidence="3" id="KW-1185">Reference proteome</keyword>
<reference evidence="2 3" key="1">
    <citation type="submission" date="2021-06" db="EMBL/GenBank/DDBJ databases">
        <title>Caerostris darwini draft genome.</title>
        <authorList>
            <person name="Kono N."/>
            <person name="Arakawa K."/>
        </authorList>
    </citation>
    <scope>NUCLEOTIDE SEQUENCE [LARGE SCALE GENOMIC DNA]</scope>
</reference>
<evidence type="ECO:0000313" key="2">
    <source>
        <dbReference type="EMBL" id="GIX79734.1"/>
    </source>
</evidence>
<sequence length="249" mass="27549">MPLKIELHVDANTKLIISLRIIHDVTDDVSQSAFFGILAHHMKSDRIRDDLHNGIKMLSNDEVPFGAREINFNALRVAGDDHFDLPESCVSTSPDLDQLITWTNFQQRLTKVNDTPVIESPIQIDTISSTSAMPSKLENCLGSLVETTTSLSETRSVPTRPAKASEVFQPDQQNVSIASEVLHPAQQNVSRGENHQEPFGVQLCVSRASEVLHPAQQNVSRGENHQEPFRGPSSAEYACATRAEKDSKE</sequence>